<reference evidence="1" key="1">
    <citation type="journal article" date="2022" name="Front. Genet.">
        <title>Chromosome-Scale Assembly of the Dendrobium nobile Genome Provides Insights Into the Molecular Mechanism of the Biosynthesis of the Medicinal Active Ingredient of Dendrobium.</title>
        <authorList>
            <person name="Xu Q."/>
            <person name="Niu S.-C."/>
            <person name="Li K.-L."/>
            <person name="Zheng P.-J."/>
            <person name="Zhang X.-J."/>
            <person name="Jia Y."/>
            <person name="Liu Y."/>
            <person name="Niu Y.-X."/>
            <person name="Yu L.-H."/>
            <person name="Chen D.-F."/>
            <person name="Zhang G.-Q."/>
        </authorList>
    </citation>
    <scope>NUCLEOTIDE SEQUENCE</scope>
    <source>
        <tissue evidence="1">Leaf</tissue>
    </source>
</reference>
<keyword evidence="2" id="KW-1185">Reference proteome</keyword>
<dbReference type="Proteomes" id="UP000829196">
    <property type="component" value="Unassembled WGS sequence"/>
</dbReference>
<name>A0A8T3CBL3_DENNO</name>
<comment type="caution">
    <text evidence="1">The sequence shown here is derived from an EMBL/GenBank/DDBJ whole genome shotgun (WGS) entry which is preliminary data.</text>
</comment>
<organism evidence="1 2">
    <name type="scientific">Dendrobium nobile</name>
    <name type="common">Orchid</name>
    <dbReference type="NCBI Taxonomy" id="94219"/>
    <lineage>
        <taxon>Eukaryota</taxon>
        <taxon>Viridiplantae</taxon>
        <taxon>Streptophyta</taxon>
        <taxon>Embryophyta</taxon>
        <taxon>Tracheophyta</taxon>
        <taxon>Spermatophyta</taxon>
        <taxon>Magnoliopsida</taxon>
        <taxon>Liliopsida</taxon>
        <taxon>Asparagales</taxon>
        <taxon>Orchidaceae</taxon>
        <taxon>Epidendroideae</taxon>
        <taxon>Malaxideae</taxon>
        <taxon>Dendrobiinae</taxon>
        <taxon>Dendrobium</taxon>
    </lineage>
</organism>
<dbReference type="AlphaFoldDB" id="A0A8T3CBL3"/>
<accession>A0A8T3CBL3</accession>
<dbReference type="SMR" id="A0A8T3CBL3"/>
<sequence length="57" mass="6333">MKKAEGLHSELMSGGQRWLQRRLVRHLLVGRDLEDMLGKLTADGRLGQRGFANGICG</sequence>
<gene>
    <name evidence="1" type="ORF">KFK09_001689</name>
</gene>
<dbReference type="EMBL" id="JAGYWB010000002">
    <property type="protein sequence ID" value="KAI0529142.1"/>
    <property type="molecule type" value="Genomic_DNA"/>
</dbReference>
<evidence type="ECO:0000313" key="2">
    <source>
        <dbReference type="Proteomes" id="UP000829196"/>
    </source>
</evidence>
<protein>
    <submittedName>
        <fullName evidence="1">Uncharacterized protein</fullName>
    </submittedName>
</protein>
<proteinExistence type="predicted"/>
<evidence type="ECO:0000313" key="1">
    <source>
        <dbReference type="EMBL" id="KAI0529142.1"/>
    </source>
</evidence>